<evidence type="ECO:0000256" key="1">
    <source>
        <dbReference type="ARBA" id="ARBA00022741"/>
    </source>
</evidence>
<dbReference type="GO" id="GO:0043138">
    <property type="term" value="F:3'-5' DNA helicase activity"/>
    <property type="evidence" value="ECO:0007669"/>
    <property type="project" value="TreeGrafter"/>
</dbReference>
<dbReference type="GO" id="GO:0005829">
    <property type="term" value="C:cytosol"/>
    <property type="evidence" value="ECO:0007669"/>
    <property type="project" value="TreeGrafter"/>
</dbReference>
<evidence type="ECO:0000259" key="6">
    <source>
        <dbReference type="PROSITE" id="PS51198"/>
    </source>
</evidence>
<keyword evidence="3 5" id="KW-0347">Helicase</keyword>
<proteinExistence type="predicted"/>
<dbReference type="Pfam" id="PF00580">
    <property type="entry name" value="UvrD-helicase"/>
    <property type="match status" value="1"/>
</dbReference>
<keyword evidence="4 5" id="KW-0067">ATP-binding</keyword>
<dbReference type="PROSITE" id="PS51198">
    <property type="entry name" value="UVRD_HELICASE_ATP_BIND"/>
    <property type="match status" value="1"/>
</dbReference>
<dbReference type="PANTHER" id="PTHR11070:SF17">
    <property type="entry name" value="DNA HELICASE IV"/>
    <property type="match status" value="1"/>
</dbReference>
<evidence type="ECO:0000256" key="4">
    <source>
        <dbReference type="ARBA" id="ARBA00022840"/>
    </source>
</evidence>
<feature type="binding site" evidence="5">
    <location>
        <begin position="233"/>
        <end position="240"/>
    </location>
    <ligand>
        <name>ATP</name>
        <dbReference type="ChEBI" id="CHEBI:30616"/>
    </ligand>
</feature>
<evidence type="ECO:0000313" key="7">
    <source>
        <dbReference type="EMBL" id="QQT01792.1"/>
    </source>
</evidence>
<evidence type="ECO:0000256" key="2">
    <source>
        <dbReference type="ARBA" id="ARBA00022801"/>
    </source>
</evidence>
<dbReference type="PANTHER" id="PTHR11070">
    <property type="entry name" value="UVRD / RECB / PCRA DNA HELICASE FAMILY MEMBER"/>
    <property type="match status" value="1"/>
</dbReference>
<dbReference type="EMBL" id="CP068053">
    <property type="protein sequence ID" value="QQT01792.1"/>
    <property type="molecule type" value="Genomic_DNA"/>
</dbReference>
<keyword evidence="8" id="KW-1185">Reference proteome</keyword>
<dbReference type="KEGG" id="ppsr:I6J18_08045"/>
<dbReference type="Proteomes" id="UP000595254">
    <property type="component" value="Chromosome"/>
</dbReference>
<gene>
    <name evidence="7" type="ORF">I6J18_08045</name>
</gene>
<dbReference type="InterPro" id="IPR027417">
    <property type="entry name" value="P-loop_NTPase"/>
</dbReference>
<dbReference type="GO" id="GO:0016787">
    <property type="term" value="F:hydrolase activity"/>
    <property type="evidence" value="ECO:0007669"/>
    <property type="project" value="UniProtKB-UniRule"/>
</dbReference>
<feature type="domain" description="UvrD-like helicase ATP-binding" evidence="6">
    <location>
        <begin position="212"/>
        <end position="608"/>
    </location>
</feature>
<dbReference type="SUPFAM" id="SSF52540">
    <property type="entry name" value="P-loop containing nucleoside triphosphate hydrolases"/>
    <property type="match status" value="1"/>
</dbReference>
<dbReference type="GO" id="GO:0003677">
    <property type="term" value="F:DNA binding"/>
    <property type="evidence" value="ECO:0007669"/>
    <property type="project" value="InterPro"/>
</dbReference>
<name>A0A974NQ60_PERPY</name>
<protein>
    <submittedName>
        <fullName evidence="7">UvrD-helicase domain-containing protein</fullName>
    </submittedName>
</protein>
<dbReference type="InterPro" id="IPR027785">
    <property type="entry name" value="UvrD-like_helicase_C"/>
</dbReference>
<organism evidence="7 8">
    <name type="scientific">Peribacillus psychrosaccharolyticus</name>
    <name type="common">Bacillus psychrosaccharolyticus</name>
    <dbReference type="NCBI Taxonomy" id="1407"/>
    <lineage>
        <taxon>Bacteria</taxon>
        <taxon>Bacillati</taxon>
        <taxon>Bacillota</taxon>
        <taxon>Bacilli</taxon>
        <taxon>Bacillales</taxon>
        <taxon>Bacillaceae</taxon>
        <taxon>Peribacillus</taxon>
    </lineage>
</organism>
<evidence type="ECO:0000313" key="8">
    <source>
        <dbReference type="Proteomes" id="UP000595254"/>
    </source>
</evidence>
<dbReference type="InterPro" id="IPR000212">
    <property type="entry name" value="DNA_helicase_UvrD/REP"/>
</dbReference>
<evidence type="ECO:0000256" key="3">
    <source>
        <dbReference type="ARBA" id="ARBA00022806"/>
    </source>
</evidence>
<accession>A0A974NQ60</accession>
<dbReference type="InterPro" id="IPR048228">
    <property type="entry name" value="HelD_bacillota"/>
</dbReference>
<dbReference type="Gene3D" id="3.40.50.300">
    <property type="entry name" value="P-loop containing nucleotide triphosphate hydrolases"/>
    <property type="match status" value="3"/>
</dbReference>
<reference evidence="7 8" key="1">
    <citation type="submission" date="2021-01" db="EMBL/GenBank/DDBJ databases">
        <title>FDA dAtabase for Regulatory Grade micrObial Sequences (FDA-ARGOS): Supporting development and validation of Infectious Disease Dx tests.</title>
        <authorList>
            <person name="Nelson B."/>
            <person name="Plummer A."/>
            <person name="Tallon L."/>
            <person name="Sadzewicz L."/>
            <person name="Zhao X."/>
            <person name="Boylan J."/>
            <person name="Ott S."/>
            <person name="Bowen H."/>
            <person name="Vavikolanu K."/>
            <person name="Mehta A."/>
            <person name="Aluvathingal J."/>
            <person name="Nadendla S."/>
            <person name="Myers T."/>
            <person name="Yan Y."/>
            <person name="Sichtig H."/>
        </authorList>
    </citation>
    <scope>NUCLEOTIDE SEQUENCE [LARGE SCALE GENOMIC DNA]</scope>
    <source>
        <strain evidence="7 8">FDAARGOS_1161</strain>
    </source>
</reference>
<dbReference type="RefSeq" id="WP_040376106.1">
    <property type="nucleotide sequence ID" value="NZ_CP068053.1"/>
</dbReference>
<dbReference type="Pfam" id="PF13538">
    <property type="entry name" value="UvrD_C_2"/>
    <property type="match status" value="1"/>
</dbReference>
<dbReference type="GO" id="GO:0000725">
    <property type="term" value="P:recombinational repair"/>
    <property type="evidence" value="ECO:0007669"/>
    <property type="project" value="TreeGrafter"/>
</dbReference>
<dbReference type="InterPro" id="IPR014016">
    <property type="entry name" value="UvrD-like_ATP-bd"/>
</dbReference>
<dbReference type="GO" id="GO:0005524">
    <property type="term" value="F:ATP binding"/>
    <property type="evidence" value="ECO:0007669"/>
    <property type="project" value="UniProtKB-UniRule"/>
</dbReference>
<keyword evidence="2 5" id="KW-0378">Hydrolase</keyword>
<evidence type="ECO:0000256" key="5">
    <source>
        <dbReference type="PROSITE-ProRule" id="PRU00560"/>
    </source>
</evidence>
<sequence>MADWELEKIHEQNRVNELKRKVHYEYKRLQILLGAAGSEIKSIKKNFWDDVTVNLEDAHEAAETHASIRQQSELLSERERRHKHSIEQVKLLNRLEKTPYFGRIDFIEEEEKNVEQIYIGVGSFYDEESSSFLVYDWRAPISSVYYDYSVGPAKYEAPEGIIAGTLELKRQFVIRNGEIISMFDTGITIGDELLQKVLGKQADSQMKSIVATIQKEQNTIIRNTKSRLLIVHGAAGSGKTSAALQRAAYLLYRFRDQLSSEQLLLFSPNPLFNSYVASVLPELGEANMQQTTFQQYLNQRLGDFFDIEDLFLQMEYVLSSIDDEEYEARLEGIRYKSSQTFLHEIDCLLNNLKKAGMIFKPIYFRRERILSAEEIYHYFYQLGNELSLPARMNLTVDKIRKEVRKRELEERKKPWVEEEMQYLDKGEYLKSYRKALKNEEHEFNGIDSETQYLASAIVKKRFKSLYRKINEFAFVDTESIYRTLFEVEHKKELNHWELVCKQSIHEMDQGRLFYEDATPYLYLKDQLEGFKVNTRVRYLFIDEAQDYSSFQFAFLAKLFPQCKMTILGDPNQTIVAHGEMAGGTDILTSLFTEAETEKVVLKRSYRSTKEIVEFTREVVKDGGSIEPFNRPGQKPVVFTVKDEQQYMLCLEKTIYHLQGLGFQNIALIGKTAAESEGVYKELKSKMEIKLVKKGKSEFEDGLLVIPTYLAKGIEFDAVIILNASKDRYYLERERNLFYTSCTRAMHELCLVSIGEVSPFISGLSKDLFTGVKWC</sequence>
<dbReference type="NCBIfam" id="NF041464">
    <property type="entry name" value="HelD_BACSU"/>
    <property type="match status" value="1"/>
</dbReference>
<dbReference type="AlphaFoldDB" id="A0A974NQ60"/>
<keyword evidence="1 5" id="KW-0547">Nucleotide-binding</keyword>